<dbReference type="GO" id="GO:0046872">
    <property type="term" value="F:metal ion binding"/>
    <property type="evidence" value="ECO:0007669"/>
    <property type="project" value="UniProtKB-KW"/>
</dbReference>
<dbReference type="AlphaFoldDB" id="A0A2P4SGB0"/>
<evidence type="ECO:0000256" key="7">
    <source>
        <dbReference type="ARBA" id="ARBA00022833"/>
    </source>
</evidence>
<evidence type="ECO:0000256" key="9">
    <source>
        <dbReference type="SAM" id="MobiDB-lite"/>
    </source>
</evidence>
<keyword evidence="6" id="KW-0159">Chromosome partition</keyword>
<organism evidence="10 11">
    <name type="scientific">Bambusicola thoracicus</name>
    <name type="common">Chinese bamboo-partridge</name>
    <name type="synonym">Perdix thoracica</name>
    <dbReference type="NCBI Taxonomy" id="9083"/>
    <lineage>
        <taxon>Eukaryota</taxon>
        <taxon>Metazoa</taxon>
        <taxon>Chordata</taxon>
        <taxon>Craniata</taxon>
        <taxon>Vertebrata</taxon>
        <taxon>Euteleostomi</taxon>
        <taxon>Archelosauria</taxon>
        <taxon>Archosauria</taxon>
        <taxon>Dinosauria</taxon>
        <taxon>Saurischia</taxon>
        <taxon>Theropoda</taxon>
        <taxon>Coelurosauria</taxon>
        <taxon>Aves</taxon>
        <taxon>Neognathae</taxon>
        <taxon>Galloanserae</taxon>
        <taxon>Galliformes</taxon>
        <taxon>Phasianidae</taxon>
        <taxon>Perdicinae</taxon>
        <taxon>Bambusicola</taxon>
    </lineage>
</organism>
<dbReference type="Gene3D" id="1.10.1170.10">
    <property type="entry name" value="Inhibitor Of Apoptosis Protein (2mihbC-IAP-1), Chain A"/>
    <property type="match status" value="1"/>
</dbReference>
<dbReference type="GO" id="GO:0000775">
    <property type="term" value="C:chromosome, centromeric region"/>
    <property type="evidence" value="ECO:0007669"/>
    <property type="project" value="UniProtKB-SubCell"/>
</dbReference>
<dbReference type="EMBL" id="PPHD01051413">
    <property type="protein sequence ID" value="POI23155.1"/>
    <property type="molecule type" value="Genomic_DNA"/>
</dbReference>
<evidence type="ECO:0000256" key="3">
    <source>
        <dbReference type="ARBA" id="ARBA00006672"/>
    </source>
</evidence>
<keyword evidence="5" id="KW-0131">Cell cycle</keyword>
<keyword evidence="5" id="KW-0132">Cell division</keyword>
<dbReference type="OrthoDB" id="2196114at2759"/>
<evidence type="ECO:0000313" key="11">
    <source>
        <dbReference type="Proteomes" id="UP000237246"/>
    </source>
</evidence>
<keyword evidence="5" id="KW-0498">Mitosis</keyword>
<dbReference type="PROSITE" id="PS50143">
    <property type="entry name" value="BIR_REPEAT_2"/>
    <property type="match status" value="1"/>
</dbReference>
<accession>A0A2P4SGB0</accession>
<keyword evidence="11" id="KW-1185">Reference proteome</keyword>
<dbReference type="SUPFAM" id="SSF57924">
    <property type="entry name" value="Inhibitor of apoptosis (IAP) repeat"/>
    <property type="match status" value="2"/>
</dbReference>
<dbReference type="PANTHER" id="PTHR46771">
    <property type="entry name" value="DETERIN"/>
    <property type="match status" value="1"/>
</dbReference>
<dbReference type="SMART" id="SM00238">
    <property type="entry name" value="BIR"/>
    <property type="match status" value="1"/>
</dbReference>
<evidence type="ECO:0008006" key="12">
    <source>
        <dbReference type="Google" id="ProtNLM"/>
    </source>
</evidence>
<protein>
    <recommendedName>
        <fullName evidence="12">Baculoviral IAP repeat-containing protein 5.1</fullName>
    </recommendedName>
</protein>
<reference evidence="10 11" key="1">
    <citation type="submission" date="2018-01" db="EMBL/GenBank/DDBJ databases">
        <title>Comparison of the Chinese Bamboo Partridge and Red Junglefowl genome sequences highlights the importance of demography in genome evolution.</title>
        <authorList>
            <person name="Tiley G.P."/>
            <person name="Kimball R.T."/>
            <person name="Braun E.L."/>
            <person name="Burleigh J.G."/>
        </authorList>
    </citation>
    <scope>NUCLEOTIDE SEQUENCE [LARGE SCALE GENOMIC DNA]</scope>
    <source>
        <strain evidence="10">RTK389</strain>
        <tissue evidence="10">Blood</tissue>
    </source>
</reference>
<dbReference type="Proteomes" id="UP000237246">
    <property type="component" value="Unassembled WGS sequence"/>
</dbReference>
<comment type="caution">
    <text evidence="10">The sequence shown here is derived from an EMBL/GenBank/DDBJ whole genome shotgun (WGS) entry which is preliminary data.</text>
</comment>
<evidence type="ECO:0000256" key="1">
    <source>
        <dbReference type="ARBA" id="ARBA00004186"/>
    </source>
</evidence>
<dbReference type="PANTHER" id="PTHR46771:SF2">
    <property type="entry name" value="BACULOVIRAL IAP REPEAT-CONTAINING PROTEIN 5.1"/>
    <property type="match status" value="1"/>
</dbReference>
<dbReference type="InterPro" id="IPR001370">
    <property type="entry name" value="BIR_rpt"/>
</dbReference>
<dbReference type="CDD" id="cd00022">
    <property type="entry name" value="BIR"/>
    <property type="match status" value="1"/>
</dbReference>
<dbReference type="GO" id="GO:0007059">
    <property type="term" value="P:chromosome segregation"/>
    <property type="evidence" value="ECO:0007669"/>
    <property type="project" value="UniProtKB-KW"/>
</dbReference>
<name>A0A2P4SGB0_BAMTH</name>
<evidence type="ECO:0000256" key="2">
    <source>
        <dbReference type="ARBA" id="ARBA00004584"/>
    </source>
</evidence>
<proteinExistence type="inferred from homology"/>
<dbReference type="GO" id="GO:0005819">
    <property type="term" value="C:spindle"/>
    <property type="evidence" value="ECO:0007669"/>
    <property type="project" value="UniProtKB-SubCell"/>
</dbReference>
<feature type="region of interest" description="Disordered" evidence="9">
    <location>
        <begin position="204"/>
        <end position="223"/>
    </location>
</feature>
<keyword evidence="4" id="KW-0479">Metal-binding</keyword>
<evidence type="ECO:0000256" key="8">
    <source>
        <dbReference type="ARBA" id="ARBA00023328"/>
    </source>
</evidence>
<dbReference type="Pfam" id="PF00653">
    <property type="entry name" value="BIR"/>
    <property type="match status" value="1"/>
</dbReference>
<keyword evidence="8" id="KW-0137">Centromere</keyword>
<gene>
    <name evidence="10" type="ORF">CIB84_013097</name>
</gene>
<sequence length="223" mass="25738">MEVLLKDLVSSSKLLSDFKEMYDYENRLKTFTNWPFVENCKCTPENVSLNMDASILSYFWYTVTKCKVPHVSMCTLKISCEPLLGLSFKLLNCLLQMAKAGFIHCPSANETDVAKCFFCLIELEGWEPNDDPWEEHTKRRSCGFLSLTKQFDDLTMEEYYMLEMTRLRTFLCKTGRSIINSFEEEVAATRKRLVDNFVSNHQYTPQPPVPIQADPTCPPSESS</sequence>
<keyword evidence="7" id="KW-0862">Zinc</keyword>
<dbReference type="InterPro" id="IPR051190">
    <property type="entry name" value="Baculoviral_IAP"/>
</dbReference>
<comment type="subcellular location">
    <subcellularLocation>
        <location evidence="2">Chromosome</location>
        <location evidence="2">Centromere</location>
    </subcellularLocation>
    <subcellularLocation>
        <location evidence="1">Cytoplasm</location>
        <location evidence="1">Cytoskeleton</location>
        <location evidence="1">Spindle</location>
    </subcellularLocation>
</comment>
<evidence type="ECO:0000256" key="6">
    <source>
        <dbReference type="ARBA" id="ARBA00022829"/>
    </source>
</evidence>
<evidence type="ECO:0000256" key="5">
    <source>
        <dbReference type="ARBA" id="ARBA00022776"/>
    </source>
</evidence>
<comment type="similarity">
    <text evidence="3">Belongs to the IAP family.</text>
</comment>
<evidence type="ECO:0000313" key="10">
    <source>
        <dbReference type="EMBL" id="POI23155.1"/>
    </source>
</evidence>
<evidence type="ECO:0000256" key="4">
    <source>
        <dbReference type="ARBA" id="ARBA00022723"/>
    </source>
</evidence>